<gene>
    <name evidence="1" type="ORF">H9705_09855</name>
</gene>
<dbReference type="EMBL" id="DWWU01000040">
    <property type="protein sequence ID" value="HJC16098.1"/>
    <property type="molecule type" value="Genomic_DNA"/>
</dbReference>
<organism evidence="1 2">
    <name type="scientific">Candidatus Fusicatenibacter intestinigallinarum</name>
    <dbReference type="NCBI Taxonomy" id="2838598"/>
    <lineage>
        <taxon>Bacteria</taxon>
        <taxon>Bacillati</taxon>
        <taxon>Bacillota</taxon>
        <taxon>Clostridia</taxon>
        <taxon>Lachnospirales</taxon>
        <taxon>Lachnospiraceae</taxon>
        <taxon>Fusicatenibacter</taxon>
    </lineage>
</organism>
<dbReference type="AlphaFoldDB" id="A0A9D2NCM0"/>
<sequence>MGGVRIQSGASIPNLINLCVDRSVEGEISGRIYHCYTEEPWRFENVVQLLRYLERFYDGIRFPEASVILRNFAGKERQKKPAEWKAVADKKEMMEHRGQCATFYVYVQYRQNASWQGTLVWKEKEREVEFRSALEMIMLVDNALGE</sequence>
<comment type="caution">
    <text evidence="1">The sequence shown here is derived from an EMBL/GenBank/DDBJ whole genome shotgun (WGS) entry which is preliminary data.</text>
</comment>
<evidence type="ECO:0000313" key="1">
    <source>
        <dbReference type="EMBL" id="HJC16098.1"/>
    </source>
</evidence>
<accession>A0A9D2NCM0</accession>
<name>A0A9D2NCM0_9FIRM</name>
<evidence type="ECO:0000313" key="2">
    <source>
        <dbReference type="Proteomes" id="UP000823849"/>
    </source>
</evidence>
<protein>
    <submittedName>
        <fullName evidence="1">Uncharacterized protein</fullName>
    </submittedName>
</protein>
<reference evidence="1" key="2">
    <citation type="submission" date="2021-04" db="EMBL/GenBank/DDBJ databases">
        <authorList>
            <person name="Gilroy R."/>
        </authorList>
    </citation>
    <scope>NUCLEOTIDE SEQUENCE</scope>
    <source>
        <strain evidence="1">CHK185-5351</strain>
    </source>
</reference>
<reference evidence="1" key="1">
    <citation type="journal article" date="2021" name="PeerJ">
        <title>Extensive microbial diversity within the chicken gut microbiome revealed by metagenomics and culture.</title>
        <authorList>
            <person name="Gilroy R."/>
            <person name="Ravi A."/>
            <person name="Getino M."/>
            <person name="Pursley I."/>
            <person name="Horton D.L."/>
            <person name="Alikhan N.F."/>
            <person name="Baker D."/>
            <person name="Gharbi K."/>
            <person name="Hall N."/>
            <person name="Watson M."/>
            <person name="Adriaenssens E.M."/>
            <person name="Foster-Nyarko E."/>
            <person name="Jarju S."/>
            <person name="Secka A."/>
            <person name="Antonio M."/>
            <person name="Oren A."/>
            <person name="Chaudhuri R.R."/>
            <person name="La Ragione R."/>
            <person name="Hildebrand F."/>
            <person name="Pallen M.J."/>
        </authorList>
    </citation>
    <scope>NUCLEOTIDE SEQUENCE</scope>
    <source>
        <strain evidence="1">CHK185-5351</strain>
    </source>
</reference>
<proteinExistence type="predicted"/>
<dbReference type="Proteomes" id="UP000823849">
    <property type="component" value="Unassembled WGS sequence"/>
</dbReference>